<dbReference type="PANTHER" id="PTHR36183">
    <property type="entry name" value="BETA-GLUCURONIDASE"/>
    <property type="match status" value="1"/>
</dbReference>
<sequence length="500" mass="53253">MACLKMLASLVLPVFASAYKHGDSTLILQIPQKPSPEIQSVDSTLFCYSIELSYLVDYAGNLSHPNTLSHRLLSNIQSITNIPPPIRVGGTTQNHATYLPNQTSALIQYFSTPGADQPDSLTISSAFFEPFKTFPNGTKYIYGLNFFDGDAGKAQALLEAHIFPVNRINSTWSLETYVAQWLDYTSAISTNLSSSDPLFQAGVFTTASSGLQQLGSTPWTAETALTNGIASTGQAKTFAEHAYMGAACAGSPTPSLDQNLLNHTYLAHHLQYFATQSAASVARGLSYVIGETNSIACQGLAGVSDVFGAALWAVDYAMHAAAKTNVSRLYFHGGTGYRYAAWQPVDVVSANGSVSVEKGVRPLYYGHLVVARALAGGEKKVVQLVGEERFMAYGVYRAGGGDGGEREALRHVVLLNLGGGAGNSTMEALGRTVKLPEVVGRRDLQVRRLAGLAVDSAEGIEWAGQTVDEMGRIVGKEKVERVSGGGTVVVKSGEAVMVSY</sequence>
<reference evidence="3" key="1">
    <citation type="submission" date="2020-04" db="EMBL/GenBank/DDBJ databases">
        <title>Genome Assembly and Annotation of Botryosphaeria dothidea sdau 11-99, a Latent Pathogen of Apple Fruit Ring Rot in China.</title>
        <authorList>
            <person name="Yu C."/>
            <person name="Diao Y."/>
            <person name="Lu Q."/>
            <person name="Zhao J."/>
            <person name="Cui S."/>
            <person name="Peng C."/>
            <person name="He B."/>
            <person name="Liu H."/>
        </authorList>
    </citation>
    <scope>NUCLEOTIDE SEQUENCE [LARGE SCALE GENOMIC DNA]</scope>
    <source>
        <strain evidence="3">Sdau11-99</strain>
    </source>
</reference>
<keyword evidence="1" id="KW-0732">Signal</keyword>
<dbReference type="PANTHER" id="PTHR36183:SF2">
    <property type="entry name" value="BETA-GLUCURONIDASE C-TERMINAL DOMAIN-CONTAINING PROTEIN"/>
    <property type="match status" value="1"/>
</dbReference>
<feature type="domain" description="Beta-glucuronidase C-terminal" evidence="2">
    <location>
        <begin position="392"/>
        <end position="497"/>
    </location>
</feature>
<dbReference type="InterPro" id="IPR017853">
    <property type="entry name" value="GH"/>
</dbReference>
<organism evidence="3 4">
    <name type="scientific">Botryosphaeria dothidea</name>
    <dbReference type="NCBI Taxonomy" id="55169"/>
    <lineage>
        <taxon>Eukaryota</taxon>
        <taxon>Fungi</taxon>
        <taxon>Dikarya</taxon>
        <taxon>Ascomycota</taxon>
        <taxon>Pezizomycotina</taxon>
        <taxon>Dothideomycetes</taxon>
        <taxon>Dothideomycetes incertae sedis</taxon>
        <taxon>Botryosphaeriales</taxon>
        <taxon>Botryosphaeriaceae</taxon>
        <taxon>Botryosphaeria</taxon>
    </lineage>
</organism>
<keyword evidence="3" id="KW-0378">Hydrolase</keyword>
<dbReference type="InterPro" id="IPR013780">
    <property type="entry name" value="Glyco_hydro_b"/>
</dbReference>
<dbReference type="InterPro" id="IPR031728">
    <property type="entry name" value="GlcAase_C"/>
</dbReference>
<dbReference type="InterPro" id="IPR052974">
    <property type="entry name" value="GH79_Enzymes"/>
</dbReference>
<dbReference type="Gene3D" id="2.60.40.1180">
    <property type="entry name" value="Golgi alpha-mannosidase II"/>
    <property type="match status" value="1"/>
</dbReference>
<feature type="signal peptide" evidence="1">
    <location>
        <begin position="1"/>
        <end position="18"/>
    </location>
</feature>
<gene>
    <name evidence="3" type="ORF">GTA08_BOTSDO01132</name>
</gene>
<dbReference type="OrthoDB" id="2831684at2759"/>
<comment type="caution">
    <text evidence="3">The sequence shown here is derived from an EMBL/GenBank/DDBJ whole genome shotgun (WGS) entry which is preliminary data.</text>
</comment>
<name>A0A8H4N7W5_9PEZI</name>
<dbReference type="GO" id="GO:0016787">
    <property type="term" value="F:hydrolase activity"/>
    <property type="evidence" value="ECO:0007669"/>
    <property type="project" value="UniProtKB-KW"/>
</dbReference>
<dbReference type="Pfam" id="PF16862">
    <property type="entry name" value="Glyco_hydro_79C"/>
    <property type="match status" value="1"/>
</dbReference>
<keyword evidence="4" id="KW-1185">Reference proteome</keyword>
<evidence type="ECO:0000259" key="2">
    <source>
        <dbReference type="Pfam" id="PF16862"/>
    </source>
</evidence>
<feature type="chain" id="PRO_5034431447" evidence="1">
    <location>
        <begin position="19"/>
        <end position="500"/>
    </location>
</feature>
<dbReference type="SUPFAM" id="SSF51445">
    <property type="entry name" value="(Trans)glycosidases"/>
    <property type="match status" value="1"/>
</dbReference>
<dbReference type="EMBL" id="WWBZ02000001">
    <property type="protein sequence ID" value="KAF4314604.1"/>
    <property type="molecule type" value="Genomic_DNA"/>
</dbReference>
<dbReference type="Proteomes" id="UP000572817">
    <property type="component" value="Unassembled WGS sequence"/>
</dbReference>
<dbReference type="Gene3D" id="3.20.20.80">
    <property type="entry name" value="Glycosidases"/>
    <property type="match status" value="1"/>
</dbReference>
<dbReference type="AlphaFoldDB" id="A0A8H4N7W5"/>
<evidence type="ECO:0000313" key="3">
    <source>
        <dbReference type="EMBL" id="KAF4314604.1"/>
    </source>
</evidence>
<evidence type="ECO:0000313" key="4">
    <source>
        <dbReference type="Proteomes" id="UP000572817"/>
    </source>
</evidence>
<accession>A0A8H4N7W5</accession>
<protein>
    <submittedName>
        <fullName evidence="3">Glycoside hydrolase superfamily</fullName>
    </submittedName>
</protein>
<evidence type="ECO:0000256" key="1">
    <source>
        <dbReference type="SAM" id="SignalP"/>
    </source>
</evidence>
<proteinExistence type="predicted"/>